<protein>
    <submittedName>
        <fullName evidence="2">Anhydro-N-acetylmuramic acid kinase</fullName>
    </submittedName>
</protein>
<dbReference type="AlphaFoldDB" id="A0A9D1SBS6"/>
<dbReference type="PANTHER" id="PTHR30605:SF0">
    <property type="entry name" value="ANHYDRO-N-ACETYLMURAMIC ACID KINASE"/>
    <property type="match status" value="1"/>
</dbReference>
<evidence type="ECO:0000256" key="1">
    <source>
        <dbReference type="ARBA" id="ARBA00023277"/>
    </source>
</evidence>
<keyword evidence="2" id="KW-0808">Transferase</keyword>
<dbReference type="GO" id="GO:0005524">
    <property type="term" value="F:ATP binding"/>
    <property type="evidence" value="ECO:0007669"/>
    <property type="project" value="InterPro"/>
</dbReference>
<keyword evidence="2" id="KW-0418">Kinase</keyword>
<dbReference type="Gene3D" id="3.30.420.40">
    <property type="match status" value="2"/>
</dbReference>
<evidence type="ECO:0000313" key="2">
    <source>
        <dbReference type="EMBL" id="HIU53798.1"/>
    </source>
</evidence>
<dbReference type="InterPro" id="IPR005338">
    <property type="entry name" value="Anhydro_N_Ac-Mur_kinase"/>
</dbReference>
<accession>A0A9D1SBS6</accession>
<keyword evidence="1" id="KW-0119">Carbohydrate metabolism</keyword>
<dbReference type="SUPFAM" id="SSF53067">
    <property type="entry name" value="Actin-like ATPase domain"/>
    <property type="match status" value="1"/>
</dbReference>
<comment type="caution">
    <text evidence="2">The sequence shown here is derived from an EMBL/GenBank/DDBJ whole genome shotgun (WGS) entry which is preliminary data.</text>
</comment>
<dbReference type="EMBL" id="DVNC01000049">
    <property type="protein sequence ID" value="HIU53798.1"/>
    <property type="molecule type" value="Genomic_DNA"/>
</dbReference>
<proteinExistence type="predicted"/>
<name>A0A9D1SBS6_9PROT</name>
<dbReference type="Proteomes" id="UP000824107">
    <property type="component" value="Unassembled WGS sequence"/>
</dbReference>
<dbReference type="InterPro" id="IPR043129">
    <property type="entry name" value="ATPase_NBD"/>
</dbReference>
<reference evidence="2" key="2">
    <citation type="journal article" date="2021" name="PeerJ">
        <title>Extensive microbial diversity within the chicken gut microbiome revealed by metagenomics and culture.</title>
        <authorList>
            <person name="Gilroy R."/>
            <person name="Ravi A."/>
            <person name="Getino M."/>
            <person name="Pursley I."/>
            <person name="Horton D.L."/>
            <person name="Alikhan N.F."/>
            <person name="Baker D."/>
            <person name="Gharbi K."/>
            <person name="Hall N."/>
            <person name="Watson M."/>
            <person name="Adriaenssens E.M."/>
            <person name="Foster-Nyarko E."/>
            <person name="Jarju S."/>
            <person name="Secka A."/>
            <person name="Antonio M."/>
            <person name="Oren A."/>
            <person name="Chaudhuri R.R."/>
            <person name="La Ragione R."/>
            <person name="Hildebrand F."/>
            <person name="Pallen M.J."/>
        </authorList>
    </citation>
    <scope>NUCLEOTIDE SEQUENCE</scope>
    <source>
        <strain evidence="2">ChiW3-316</strain>
    </source>
</reference>
<dbReference type="PANTHER" id="PTHR30605">
    <property type="entry name" value="ANHYDRO-N-ACETYLMURAMIC ACID KINASE"/>
    <property type="match status" value="1"/>
</dbReference>
<dbReference type="Pfam" id="PF03702">
    <property type="entry name" value="AnmK"/>
    <property type="match status" value="1"/>
</dbReference>
<dbReference type="GO" id="GO:0006040">
    <property type="term" value="P:amino sugar metabolic process"/>
    <property type="evidence" value="ECO:0007669"/>
    <property type="project" value="InterPro"/>
</dbReference>
<dbReference type="GO" id="GO:0009254">
    <property type="term" value="P:peptidoglycan turnover"/>
    <property type="evidence" value="ECO:0007669"/>
    <property type="project" value="InterPro"/>
</dbReference>
<reference evidence="2" key="1">
    <citation type="submission" date="2020-10" db="EMBL/GenBank/DDBJ databases">
        <authorList>
            <person name="Gilroy R."/>
        </authorList>
    </citation>
    <scope>NUCLEOTIDE SEQUENCE</scope>
    <source>
        <strain evidence="2">ChiW3-316</strain>
    </source>
</reference>
<gene>
    <name evidence="2" type="ORF">IAD20_06925</name>
</gene>
<dbReference type="GO" id="GO:0016773">
    <property type="term" value="F:phosphotransferase activity, alcohol group as acceptor"/>
    <property type="evidence" value="ECO:0007669"/>
    <property type="project" value="InterPro"/>
</dbReference>
<evidence type="ECO:0000313" key="3">
    <source>
        <dbReference type="Proteomes" id="UP000824107"/>
    </source>
</evidence>
<organism evidence="2 3">
    <name type="scientific">Candidatus Scatocola faecipullorum</name>
    <dbReference type="NCBI Taxonomy" id="2840917"/>
    <lineage>
        <taxon>Bacteria</taxon>
        <taxon>Pseudomonadati</taxon>
        <taxon>Pseudomonadota</taxon>
        <taxon>Alphaproteobacteria</taxon>
        <taxon>Rhodospirillales</taxon>
        <taxon>Rhodospirillaceae</taxon>
        <taxon>Rhodospirillaceae incertae sedis</taxon>
        <taxon>Candidatus Scatocola</taxon>
    </lineage>
</organism>
<dbReference type="GO" id="GO:0016301">
    <property type="term" value="F:kinase activity"/>
    <property type="evidence" value="ECO:0007669"/>
    <property type="project" value="UniProtKB-KW"/>
</dbReference>
<sequence length="366" mass="39510">MTVIKPVNVLGLLSTSSLEGVYVALLNTDGVDVFDYGRLQHIPYDEALREKIRPLLGTCPYTPEAVAEFQAVNRELTVFHAEIVKDYIAANGVEVDVIGYEGINLTNYASGGETGLLGDGKLLAELTGIRVVCNFHAADIRAGGQGAPLDPVYYNALCADIGKPLAVVNISGITRVTWIGSYGEMTAFDTGPGNAAIDEWVRKHGGMHMDYNGKLAITGKVNEQIVATMMRHKYFAKYPPKSTNRSEFVEKLEHLEGLSLEDGAATATAFVTESIAYSLLLYLPEIPKILIVCGGGAKNPTILRFLRQRLPDMAIHTAAEEGFNTNALPAQAVAYLAARRLYCLPVSFPATTGVPEPMVCGELCEP</sequence>